<dbReference type="HOGENOM" id="CLU_2161850_0_0_1"/>
<name>U5D7M3_AMBTC</name>
<evidence type="ECO:0000313" key="2">
    <source>
        <dbReference type="Proteomes" id="UP000017836"/>
    </source>
</evidence>
<dbReference type="AlphaFoldDB" id="U5D7M3"/>
<evidence type="ECO:0000313" key="1">
    <source>
        <dbReference type="EMBL" id="ERN18469.1"/>
    </source>
</evidence>
<proteinExistence type="predicted"/>
<gene>
    <name evidence="1" type="ORF">AMTR_s00197p00020770</name>
</gene>
<organism evidence="1 2">
    <name type="scientific">Amborella trichopoda</name>
    <dbReference type="NCBI Taxonomy" id="13333"/>
    <lineage>
        <taxon>Eukaryota</taxon>
        <taxon>Viridiplantae</taxon>
        <taxon>Streptophyta</taxon>
        <taxon>Embryophyta</taxon>
        <taxon>Tracheophyta</taxon>
        <taxon>Spermatophyta</taxon>
        <taxon>Magnoliopsida</taxon>
        <taxon>Amborellales</taxon>
        <taxon>Amborellaceae</taxon>
        <taxon>Amborella</taxon>
    </lineage>
</organism>
<dbReference type="Proteomes" id="UP000017836">
    <property type="component" value="Unassembled WGS sequence"/>
</dbReference>
<dbReference type="PROSITE" id="PS51257">
    <property type="entry name" value="PROKAR_LIPOPROTEIN"/>
    <property type="match status" value="1"/>
</dbReference>
<dbReference type="EMBL" id="KI392095">
    <property type="protein sequence ID" value="ERN18469.1"/>
    <property type="molecule type" value="Genomic_DNA"/>
</dbReference>
<dbReference type="Gramene" id="ERN18469">
    <property type="protein sequence ID" value="ERN18469"/>
    <property type="gene ID" value="AMTR_s00197p00020770"/>
</dbReference>
<sequence>MQTKNQVRLSYPFWSNVIVMLACCVGCHAEAFRHSPLQATISLHNRVLVSSCPALLNRVLVFSWLSIHQLCVLQGLYTSTTLDPPSQCLFACQGESDGGPYVLDRISSNQL</sequence>
<protein>
    <submittedName>
        <fullName evidence="1">Uncharacterized protein</fullName>
    </submittedName>
</protein>
<accession>U5D7M3</accession>
<keyword evidence="2" id="KW-1185">Reference proteome</keyword>
<reference evidence="2" key="1">
    <citation type="journal article" date="2013" name="Science">
        <title>The Amborella genome and the evolution of flowering plants.</title>
        <authorList>
            <consortium name="Amborella Genome Project"/>
        </authorList>
    </citation>
    <scope>NUCLEOTIDE SEQUENCE [LARGE SCALE GENOMIC DNA]</scope>
</reference>